<dbReference type="Proteomes" id="UP000501466">
    <property type="component" value="Chromosome"/>
</dbReference>
<evidence type="ECO:0000256" key="6">
    <source>
        <dbReference type="ARBA" id="ARBA00023136"/>
    </source>
</evidence>
<dbReference type="Pfam" id="PF00015">
    <property type="entry name" value="MCPsignal"/>
    <property type="match status" value="1"/>
</dbReference>
<keyword evidence="7 9" id="KW-0807">Transducer</keyword>
<evidence type="ECO:0000256" key="10">
    <source>
        <dbReference type="SAM" id="MobiDB-lite"/>
    </source>
</evidence>
<name>A0A6F8PK04_9GAMM</name>
<gene>
    <name evidence="14" type="primary">tsr_2</name>
    <name evidence="14" type="ORF">THMIRHAT_01780</name>
</gene>
<dbReference type="GO" id="GO:0007165">
    <property type="term" value="P:signal transduction"/>
    <property type="evidence" value="ECO:0007669"/>
    <property type="project" value="UniProtKB-KW"/>
</dbReference>
<dbReference type="InterPro" id="IPR003660">
    <property type="entry name" value="HAMP_dom"/>
</dbReference>
<accession>A0A6F8PK04</accession>
<keyword evidence="5 11" id="KW-1133">Transmembrane helix</keyword>
<keyword evidence="2" id="KW-1003">Cell membrane</keyword>
<comment type="subcellular location">
    <subcellularLocation>
        <location evidence="1">Cell membrane</location>
        <topology evidence="1">Multi-pass membrane protein</topology>
    </subcellularLocation>
</comment>
<dbReference type="Gene3D" id="3.30.450.20">
    <property type="entry name" value="PAS domain"/>
    <property type="match status" value="1"/>
</dbReference>
<dbReference type="CDD" id="cd11386">
    <property type="entry name" value="MCP_signal"/>
    <property type="match status" value="1"/>
</dbReference>
<dbReference type="PANTHER" id="PTHR43531">
    <property type="entry name" value="PROTEIN ICFG"/>
    <property type="match status" value="1"/>
</dbReference>
<organism evidence="14 15">
    <name type="scientific">Thiosulfativibrio zosterae</name>
    <dbReference type="NCBI Taxonomy" id="2675053"/>
    <lineage>
        <taxon>Bacteria</taxon>
        <taxon>Pseudomonadati</taxon>
        <taxon>Pseudomonadota</taxon>
        <taxon>Gammaproteobacteria</taxon>
        <taxon>Thiotrichales</taxon>
        <taxon>Piscirickettsiaceae</taxon>
        <taxon>Thiosulfativibrio</taxon>
    </lineage>
</organism>
<dbReference type="Pfam" id="PF00672">
    <property type="entry name" value="HAMP"/>
    <property type="match status" value="1"/>
</dbReference>
<keyword evidence="6 11" id="KW-0472">Membrane</keyword>
<dbReference type="CDD" id="cd06225">
    <property type="entry name" value="HAMP"/>
    <property type="match status" value="1"/>
</dbReference>
<dbReference type="Gene3D" id="1.10.8.500">
    <property type="entry name" value="HAMP domain in histidine kinase"/>
    <property type="match status" value="1"/>
</dbReference>
<dbReference type="InterPro" id="IPR033480">
    <property type="entry name" value="sCache_2"/>
</dbReference>
<dbReference type="SMART" id="SM00304">
    <property type="entry name" value="HAMP"/>
    <property type="match status" value="2"/>
</dbReference>
<dbReference type="InterPro" id="IPR004089">
    <property type="entry name" value="MCPsignal_dom"/>
</dbReference>
<dbReference type="GO" id="GO:0005886">
    <property type="term" value="C:plasma membrane"/>
    <property type="evidence" value="ECO:0007669"/>
    <property type="project" value="UniProtKB-SubCell"/>
</dbReference>
<sequence>MIAVALVGLLALSAFSLHSLRDNMLQEKQLQLTKLADTLFSQLAIYEQKVKDGQLSQAEAQQQAAAFIKTVRYGQGDYFWINDRQPKMIMHPTNPKLDGKDLSQNKDKAGNYLFVDMVKAVKANPKEGGFVHYYWPKPNSDAAVEKLSYVREFAPWGWIIGTGIYIDDIDAQFAQKLKSEVSVIGLILLLVIGMGWLLIRSLKQAITSLSQQVSQVSKDMHFSARFEPRKDELNKVGQSLNGLLGDLETSINEANHVVSAIADGDFNQRMQADYVGDLATLKNGVNGSAEAVAFSMNELAKVMQALYQGDFSARMDEKVPGEFRNLVQNAMTVLDSVIGEINQAMQQMNQGDFSGRVRVEARGSLAELKTRINDSMENMAHTVDVISQVVTAQAAGDLTQSLTGDAFKGQLKDLQNAINESAAKIKSVVTVAIESAEVVRGAAQEVSQGSMNLSERVQEQAAALEQTSSAMHQMNSQVQSSNENALHATQVSQQVQEKAHEGVAVMQQTINAMQMIQDSSHQISDIVTLIDSIAFQTNLLALNAAVEAARAGEHGRGFAVVASEVRNLAQKSADAAKDIKRLIDQTVDRVNQGSRLASESGEVLEVINQSVQTVTEMISQIATASAEQADGVRQVHHAITQIDGATQQNAALVEETSAASESLSEQASLLQKEMAFFRTGMTAGRNVARTQVAQSVSSKPALKPAAKATTKPAAKPASHAKPSSSSFASLGLVKKSVPNAAIAKPNASDEWSDF</sequence>
<dbReference type="Pfam" id="PF17200">
    <property type="entry name" value="sCache_2"/>
    <property type="match status" value="1"/>
</dbReference>
<protein>
    <submittedName>
        <fullName evidence="14">Chemotaxis protein</fullName>
    </submittedName>
</protein>
<comment type="similarity">
    <text evidence="8">Belongs to the methyl-accepting chemotaxis (MCP) protein family.</text>
</comment>
<evidence type="ECO:0000256" key="4">
    <source>
        <dbReference type="ARBA" id="ARBA00022692"/>
    </source>
</evidence>
<evidence type="ECO:0000259" key="12">
    <source>
        <dbReference type="PROSITE" id="PS50111"/>
    </source>
</evidence>
<dbReference type="SMART" id="SM01049">
    <property type="entry name" value="Cache_2"/>
    <property type="match status" value="1"/>
</dbReference>
<evidence type="ECO:0000259" key="13">
    <source>
        <dbReference type="PROSITE" id="PS50885"/>
    </source>
</evidence>
<keyword evidence="4 11" id="KW-0812">Transmembrane</keyword>
<evidence type="ECO:0000256" key="9">
    <source>
        <dbReference type="PROSITE-ProRule" id="PRU00284"/>
    </source>
</evidence>
<keyword evidence="15" id="KW-1185">Reference proteome</keyword>
<dbReference type="KEGG" id="tzo:THMIRHAT_01780"/>
<feature type="domain" description="HAMP" evidence="13">
    <location>
        <begin position="200"/>
        <end position="252"/>
    </location>
</feature>
<dbReference type="Gene3D" id="1.10.287.950">
    <property type="entry name" value="Methyl-accepting chemotaxis protein"/>
    <property type="match status" value="1"/>
</dbReference>
<dbReference type="EMBL" id="AP021888">
    <property type="protein sequence ID" value="BBP42432.1"/>
    <property type="molecule type" value="Genomic_DNA"/>
</dbReference>
<evidence type="ECO:0000256" key="8">
    <source>
        <dbReference type="ARBA" id="ARBA00029447"/>
    </source>
</evidence>
<evidence type="ECO:0000313" key="15">
    <source>
        <dbReference type="Proteomes" id="UP000501466"/>
    </source>
</evidence>
<dbReference type="Gene3D" id="1.20.120.1530">
    <property type="match status" value="1"/>
</dbReference>
<dbReference type="PANTHER" id="PTHR43531:SF11">
    <property type="entry name" value="METHYL-ACCEPTING CHEMOTAXIS PROTEIN 3"/>
    <property type="match status" value="1"/>
</dbReference>
<dbReference type="FunFam" id="1.10.287.950:FF:000001">
    <property type="entry name" value="Methyl-accepting chemotaxis sensory transducer"/>
    <property type="match status" value="1"/>
</dbReference>
<evidence type="ECO:0000256" key="2">
    <source>
        <dbReference type="ARBA" id="ARBA00022475"/>
    </source>
</evidence>
<evidence type="ECO:0000256" key="3">
    <source>
        <dbReference type="ARBA" id="ARBA00022500"/>
    </source>
</evidence>
<evidence type="ECO:0000256" key="7">
    <source>
        <dbReference type="ARBA" id="ARBA00023224"/>
    </source>
</evidence>
<dbReference type="SMART" id="SM00283">
    <property type="entry name" value="MA"/>
    <property type="match status" value="1"/>
</dbReference>
<dbReference type="Pfam" id="PF18947">
    <property type="entry name" value="HAMP_2"/>
    <property type="match status" value="1"/>
</dbReference>
<reference evidence="15" key="1">
    <citation type="submission" date="2019-11" db="EMBL/GenBank/DDBJ databases">
        <title>Isolation and characterization of two novel species in the genus Thiomicrorhabdus.</title>
        <authorList>
            <person name="Mochizuki J."/>
            <person name="Kojima H."/>
            <person name="Fukui M."/>
        </authorList>
    </citation>
    <scope>NUCLEOTIDE SEQUENCE [LARGE SCALE GENOMIC DNA]</scope>
    <source>
        <strain evidence="15">AkT22</strain>
    </source>
</reference>
<evidence type="ECO:0000313" key="14">
    <source>
        <dbReference type="EMBL" id="BBP42432.1"/>
    </source>
</evidence>
<feature type="domain" description="HAMP" evidence="13">
    <location>
        <begin position="332"/>
        <end position="384"/>
    </location>
</feature>
<dbReference type="PROSITE" id="PS50885">
    <property type="entry name" value="HAMP"/>
    <property type="match status" value="2"/>
</dbReference>
<feature type="transmembrane region" description="Helical" evidence="11">
    <location>
        <begin position="181"/>
        <end position="199"/>
    </location>
</feature>
<feature type="region of interest" description="Disordered" evidence="10">
    <location>
        <begin position="695"/>
        <end position="728"/>
    </location>
</feature>
<dbReference type="InterPro" id="IPR051310">
    <property type="entry name" value="MCP_chemotaxis"/>
</dbReference>
<feature type="region of interest" description="Disordered" evidence="10">
    <location>
        <begin position="466"/>
        <end position="488"/>
    </location>
</feature>
<feature type="domain" description="Methyl-accepting transducer" evidence="12">
    <location>
        <begin position="435"/>
        <end position="664"/>
    </location>
</feature>
<dbReference type="SUPFAM" id="SSF58104">
    <property type="entry name" value="Methyl-accepting chemotaxis protein (MCP) signaling domain"/>
    <property type="match status" value="1"/>
</dbReference>
<dbReference type="PROSITE" id="PS50111">
    <property type="entry name" value="CHEMOTAXIS_TRANSDUC_2"/>
    <property type="match status" value="1"/>
</dbReference>
<keyword evidence="3" id="KW-0145">Chemotaxis</keyword>
<evidence type="ECO:0000256" key="1">
    <source>
        <dbReference type="ARBA" id="ARBA00004651"/>
    </source>
</evidence>
<proteinExistence type="inferred from homology"/>
<evidence type="ECO:0000256" key="5">
    <source>
        <dbReference type="ARBA" id="ARBA00022989"/>
    </source>
</evidence>
<dbReference type="AlphaFoldDB" id="A0A6F8PK04"/>
<evidence type="ECO:0000256" key="11">
    <source>
        <dbReference type="SAM" id="Phobius"/>
    </source>
</evidence>
<dbReference type="GO" id="GO:0006935">
    <property type="term" value="P:chemotaxis"/>
    <property type="evidence" value="ECO:0007669"/>
    <property type="project" value="UniProtKB-KW"/>
</dbReference>